<dbReference type="EMBL" id="WOWR01000005">
    <property type="protein sequence ID" value="KAF0255720.1"/>
    <property type="molecule type" value="Genomic_DNA"/>
</dbReference>
<evidence type="ECO:0000313" key="1">
    <source>
        <dbReference type="EMBL" id="KAF0255720.1"/>
    </source>
</evidence>
<evidence type="ECO:0000313" key="2">
    <source>
        <dbReference type="Proteomes" id="UP000442695"/>
    </source>
</evidence>
<dbReference type="Proteomes" id="UP000442695">
    <property type="component" value="Unassembled WGS sequence"/>
</dbReference>
<accession>A0A7V8EIY7</accession>
<proteinExistence type="predicted"/>
<protein>
    <submittedName>
        <fullName evidence="1">Uncharacterized protein</fullName>
    </submittedName>
</protein>
<sequence>MPACEHTVGLVPVDGLVTAREWNISLAAFIAKVEQSNELGQALSADAVHEFQFCPACGAGLDRVALGLMTYGESYAIHLACLHT</sequence>
<dbReference type="AlphaFoldDB" id="A0A7V8EIY7"/>
<organism evidence="1 2">
    <name type="scientific">Pseudomonas putida</name>
    <name type="common">Arthrobacter siderocapsulatus</name>
    <dbReference type="NCBI Taxonomy" id="303"/>
    <lineage>
        <taxon>Bacteria</taxon>
        <taxon>Pseudomonadati</taxon>
        <taxon>Pseudomonadota</taxon>
        <taxon>Gammaproteobacteria</taxon>
        <taxon>Pseudomonadales</taxon>
        <taxon>Pseudomonadaceae</taxon>
        <taxon>Pseudomonas</taxon>
    </lineage>
</organism>
<gene>
    <name evidence="1" type="ORF">GN299_06415</name>
</gene>
<dbReference type="RefSeq" id="WP_156858613.1">
    <property type="nucleotide sequence ID" value="NZ_WOWR01000005.1"/>
</dbReference>
<comment type="caution">
    <text evidence="1">The sequence shown here is derived from an EMBL/GenBank/DDBJ whole genome shotgun (WGS) entry which is preliminary data.</text>
</comment>
<reference evidence="1 2" key="1">
    <citation type="submission" date="2019-12" db="EMBL/GenBank/DDBJ databases">
        <authorList>
            <person name="Woiski C."/>
        </authorList>
    </citation>
    <scope>NUCLEOTIDE SEQUENCE [LARGE SCALE GENOMIC DNA]</scope>
    <source>
        <strain evidence="1 2">BOE100</strain>
    </source>
</reference>
<name>A0A7V8EIY7_PSEPU</name>